<feature type="compositionally biased region" description="Basic and acidic residues" evidence="5">
    <location>
        <begin position="287"/>
        <end position="298"/>
    </location>
</feature>
<dbReference type="PANTHER" id="PTHR15818:SF2">
    <property type="entry name" value="G-PATCH DOMAIN AND KOW MOTIFS-CONTAINING PROTEIN"/>
    <property type="match status" value="1"/>
</dbReference>
<feature type="compositionally biased region" description="Basic and acidic residues" evidence="5">
    <location>
        <begin position="444"/>
        <end position="494"/>
    </location>
</feature>
<dbReference type="STRING" id="1073090.A0A1L9SC54"/>
<feature type="compositionally biased region" description="Basic and acidic residues" evidence="5">
    <location>
        <begin position="365"/>
        <end position="433"/>
    </location>
</feature>
<evidence type="ECO:0000256" key="4">
    <source>
        <dbReference type="RuleBase" id="RU369096"/>
    </source>
</evidence>
<feature type="region of interest" description="Disordered" evidence="5">
    <location>
        <begin position="276"/>
        <end position="525"/>
    </location>
</feature>
<dbReference type="GO" id="GO:0003676">
    <property type="term" value="F:nucleic acid binding"/>
    <property type="evidence" value="ECO:0007669"/>
    <property type="project" value="InterPro"/>
</dbReference>
<dbReference type="InterPro" id="IPR000467">
    <property type="entry name" value="G_patch_dom"/>
</dbReference>
<evidence type="ECO:0000256" key="1">
    <source>
        <dbReference type="ARBA" id="ARBA00004123"/>
    </source>
</evidence>
<evidence type="ECO:0000256" key="3">
    <source>
        <dbReference type="ARBA" id="ARBA00023242"/>
    </source>
</evidence>
<dbReference type="RefSeq" id="XP_022579187.1">
    <property type="nucleotide sequence ID" value="XM_022723626.1"/>
</dbReference>
<feature type="region of interest" description="Disordered" evidence="5">
    <location>
        <begin position="1"/>
        <end position="244"/>
    </location>
</feature>
<feature type="domain" description="G-patch" evidence="6">
    <location>
        <begin position="255"/>
        <end position="300"/>
    </location>
</feature>
<feature type="compositionally biased region" description="Basic and acidic residues" evidence="5">
    <location>
        <begin position="150"/>
        <end position="182"/>
    </location>
</feature>
<evidence type="ECO:0000256" key="5">
    <source>
        <dbReference type="SAM" id="MobiDB-lite"/>
    </source>
</evidence>
<organism evidence="7 8">
    <name type="scientific">Penicilliopsis zonata CBS 506.65</name>
    <dbReference type="NCBI Taxonomy" id="1073090"/>
    <lineage>
        <taxon>Eukaryota</taxon>
        <taxon>Fungi</taxon>
        <taxon>Dikarya</taxon>
        <taxon>Ascomycota</taxon>
        <taxon>Pezizomycotina</taxon>
        <taxon>Eurotiomycetes</taxon>
        <taxon>Eurotiomycetidae</taxon>
        <taxon>Eurotiales</taxon>
        <taxon>Aspergillaceae</taxon>
        <taxon>Penicilliopsis</taxon>
    </lineage>
</organism>
<feature type="compositionally biased region" description="Basic and acidic residues" evidence="5">
    <location>
        <begin position="191"/>
        <end position="232"/>
    </location>
</feature>
<dbReference type="GO" id="GO:0000398">
    <property type="term" value="P:mRNA splicing, via spliceosome"/>
    <property type="evidence" value="ECO:0007669"/>
    <property type="project" value="UniProtKB-UniRule"/>
</dbReference>
<reference evidence="8" key="1">
    <citation type="journal article" date="2017" name="Genome Biol.">
        <title>Comparative genomics reveals high biological diversity and specific adaptations in the industrially and medically important fungal genus Aspergillus.</title>
        <authorList>
            <person name="de Vries R.P."/>
            <person name="Riley R."/>
            <person name="Wiebenga A."/>
            <person name="Aguilar-Osorio G."/>
            <person name="Amillis S."/>
            <person name="Uchima C.A."/>
            <person name="Anderluh G."/>
            <person name="Asadollahi M."/>
            <person name="Askin M."/>
            <person name="Barry K."/>
            <person name="Battaglia E."/>
            <person name="Bayram O."/>
            <person name="Benocci T."/>
            <person name="Braus-Stromeyer S.A."/>
            <person name="Caldana C."/>
            <person name="Canovas D."/>
            <person name="Cerqueira G.C."/>
            <person name="Chen F."/>
            <person name="Chen W."/>
            <person name="Choi C."/>
            <person name="Clum A."/>
            <person name="Dos Santos R.A."/>
            <person name="Damasio A.R."/>
            <person name="Diallinas G."/>
            <person name="Emri T."/>
            <person name="Fekete E."/>
            <person name="Flipphi M."/>
            <person name="Freyberg S."/>
            <person name="Gallo A."/>
            <person name="Gournas C."/>
            <person name="Habgood R."/>
            <person name="Hainaut M."/>
            <person name="Harispe M.L."/>
            <person name="Henrissat B."/>
            <person name="Hilden K.S."/>
            <person name="Hope R."/>
            <person name="Hossain A."/>
            <person name="Karabika E."/>
            <person name="Karaffa L."/>
            <person name="Karanyi Z."/>
            <person name="Krasevec N."/>
            <person name="Kuo A."/>
            <person name="Kusch H."/>
            <person name="LaButti K."/>
            <person name="Lagendijk E.L."/>
            <person name="Lapidus A."/>
            <person name="Levasseur A."/>
            <person name="Lindquist E."/>
            <person name="Lipzen A."/>
            <person name="Logrieco A.F."/>
            <person name="MacCabe A."/>
            <person name="Maekelae M.R."/>
            <person name="Malavazi I."/>
            <person name="Melin P."/>
            <person name="Meyer V."/>
            <person name="Mielnichuk N."/>
            <person name="Miskei M."/>
            <person name="Molnar A.P."/>
            <person name="Mule G."/>
            <person name="Ngan C.Y."/>
            <person name="Orejas M."/>
            <person name="Orosz E."/>
            <person name="Ouedraogo J.P."/>
            <person name="Overkamp K.M."/>
            <person name="Park H.-S."/>
            <person name="Perrone G."/>
            <person name="Piumi F."/>
            <person name="Punt P.J."/>
            <person name="Ram A.F."/>
            <person name="Ramon A."/>
            <person name="Rauscher S."/>
            <person name="Record E."/>
            <person name="Riano-Pachon D.M."/>
            <person name="Robert V."/>
            <person name="Roehrig J."/>
            <person name="Ruller R."/>
            <person name="Salamov A."/>
            <person name="Salih N.S."/>
            <person name="Samson R.A."/>
            <person name="Sandor E."/>
            <person name="Sanguinetti M."/>
            <person name="Schuetze T."/>
            <person name="Sepcic K."/>
            <person name="Shelest E."/>
            <person name="Sherlock G."/>
            <person name="Sophianopoulou V."/>
            <person name="Squina F.M."/>
            <person name="Sun H."/>
            <person name="Susca A."/>
            <person name="Todd R.B."/>
            <person name="Tsang A."/>
            <person name="Unkles S.E."/>
            <person name="van de Wiele N."/>
            <person name="van Rossen-Uffink D."/>
            <person name="Oliveira J.V."/>
            <person name="Vesth T.C."/>
            <person name="Visser J."/>
            <person name="Yu J.-H."/>
            <person name="Zhou M."/>
            <person name="Andersen M.R."/>
            <person name="Archer D.B."/>
            <person name="Baker S.E."/>
            <person name="Benoit I."/>
            <person name="Brakhage A.A."/>
            <person name="Braus G.H."/>
            <person name="Fischer R."/>
            <person name="Frisvad J.C."/>
            <person name="Goldman G.H."/>
            <person name="Houbraken J."/>
            <person name="Oakley B."/>
            <person name="Pocsi I."/>
            <person name="Scazzocchio C."/>
            <person name="Seiboth B."/>
            <person name="vanKuyk P.A."/>
            <person name="Wortman J."/>
            <person name="Dyer P.S."/>
            <person name="Grigoriev I.V."/>
        </authorList>
    </citation>
    <scope>NUCLEOTIDE SEQUENCE [LARGE SCALE GENOMIC DNA]</scope>
    <source>
        <strain evidence="8">CBS 506.65</strain>
    </source>
</reference>
<dbReference type="Pfam" id="PF12656">
    <property type="entry name" value="G-patch_2"/>
    <property type="match status" value="1"/>
</dbReference>
<keyword evidence="4" id="KW-0508">mRNA splicing</keyword>
<evidence type="ECO:0000313" key="7">
    <source>
        <dbReference type="EMBL" id="OJJ44677.1"/>
    </source>
</evidence>
<dbReference type="InterPro" id="IPR045166">
    <property type="entry name" value="Spp2-like"/>
</dbReference>
<gene>
    <name evidence="7" type="ORF">ASPZODRAFT_134762</name>
</gene>
<dbReference type="OrthoDB" id="5577072at2759"/>
<comment type="subcellular location">
    <subcellularLocation>
        <location evidence="1 4">Nucleus</location>
    </subcellularLocation>
</comment>
<dbReference type="GeneID" id="34610091"/>
<evidence type="ECO:0000259" key="6">
    <source>
        <dbReference type="PROSITE" id="PS50174"/>
    </source>
</evidence>
<feature type="compositionally biased region" description="Basic and acidic residues" evidence="5">
    <location>
        <begin position="504"/>
        <end position="525"/>
    </location>
</feature>
<dbReference type="PANTHER" id="PTHR15818">
    <property type="entry name" value="G PATCH AND KOW-CONTAINING"/>
    <property type="match status" value="1"/>
</dbReference>
<name>A0A1L9SC54_9EURO</name>
<feature type="compositionally biased region" description="Polar residues" evidence="5">
    <location>
        <begin position="332"/>
        <end position="342"/>
    </location>
</feature>
<dbReference type="GO" id="GO:0005681">
    <property type="term" value="C:spliceosomal complex"/>
    <property type="evidence" value="ECO:0007669"/>
    <property type="project" value="UniProtKB-UniRule"/>
</dbReference>
<evidence type="ECO:0000313" key="8">
    <source>
        <dbReference type="Proteomes" id="UP000184188"/>
    </source>
</evidence>
<dbReference type="EMBL" id="KV878347">
    <property type="protein sequence ID" value="OJJ44677.1"/>
    <property type="molecule type" value="Genomic_DNA"/>
</dbReference>
<keyword evidence="8" id="KW-1185">Reference proteome</keyword>
<keyword evidence="4" id="KW-0507">mRNA processing</keyword>
<evidence type="ECO:0000256" key="2">
    <source>
        <dbReference type="ARBA" id="ARBA00008576"/>
    </source>
</evidence>
<sequence length="525" mass="59985">MSSSKNSFSTKKTTFNFQSSAKGSDLSRQTLPRRPHELHHGDESDEEETEPTHEAVTGFDSLAGGAIPANGIEEKRELVIPVTSTNNWRNRAGANVRNRPRGKNLLPKEVQAQQEAERNGAVAGGAKENEIDRPGLSYGLVFAQPSDPTAGEHEKDVDQPMGGRDEERQPIPPTSEERKPLTEDEIALKALIRESKGETEGRSDLVIESVATKEIHGEEEDSNHTGRYDETNSFRADVASRPESASLDAYNAIPVEEFGAALLRGMGWKEGQAIGRGQYSAGAPSDRANKPRIPERRPGFLGIGAKDISGGKGAEAEIGAWGKAAMRKSSRKNGQQDGQPSTEGVYMPVMMRNKKTGEFLTEEELAARRKEATEKKKDDDSWKERRDRNLERSGRDHDRDRDRDRDRESRRREHDGDDNRESRRNGSSRRERSLSSSSRHRRRRYDDDEKGKDNRHYRDRDRDYDRRDRDRERDRDRDRERDKSNKYRDDERYSSRHASSSSRHGRDRDRDSDRDSHRRRREQDR</sequence>
<dbReference type="VEuPathDB" id="FungiDB:ASPZODRAFT_134762"/>
<comment type="function">
    <text evidence="4">Involved in spliceosome maturation and the first step of pre-mRNA splicing.</text>
</comment>
<feature type="compositionally biased region" description="Low complexity" evidence="5">
    <location>
        <begin position="1"/>
        <end position="20"/>
    </location>
</feature>
<keyword evidence="4" id="KW-0747">Spliceosome</keyword>
<accession>A0A1L9SC54</accession>
<dbReference type="InterPro" id="IPR026822">
    <property type="entry name" value="Spp2/MOS2_G-patch"/>
</dbReference>
<dbReference type="PROSITE" id="PS50174">
    <property type="entry name" value="G_PATCH"/>
    <property type="match status" value="1"/>
</dbReference>
<dbReference type="Proteomes" id="UP000184188">
    <property type="component" value="Unassembled WGS sequence"/>
</dbReference>
<protein>
    <recommendedName>
        <fullName evidence="4">Pre-mRNA-splicing factor</fullName>
    </recommendedName>
</protein>
<keyword evidence="3 4" id="KW-0539">Nucleus</keyword>
<proteinExistence type="inferred from homology"/>
<dbReference type="AlphaFoldDB" id="A0A1L9SC54"/>
<comment type="similarity">
    <text evidence="2 4">Belongs to the SPP2 family.</text>
</comment>